<dbReference type="AlphaFoldDB" id="B1C196"/>
<dbReference type="STRING" id="428126.CLOSPI_00979"/>
<name>B1C196_9FIRM</name>
<protein>
    <recommendedName>
        <fullName evidence="3">Post-transcriptional regulator</fullName>
    </recommendedName>
</protein>
<dbReference type="eggNOG" id="ENOG503360W">
    <property type="taxonomic scope" value="Bacteria"/>
</dbReference>
<dbReference type="Pfam" id="PF13797">
    <property type="entry name" value="Post_transc_reg"/>
    <property type="match status" value="1"/>
</dbReference>
<organism evidence="1 2">
    <name type="scientific">Thomasclavelia spiroformis DSM 1552</name>
    <dbReference type="NCBI Taxonomy" id="428126"/>
    <lineage>
        <taxon>Bacteria</taxon>
        <taxon>Bacillati</taxon>
        <taxon>Bacillota</taxon>
        <taxon>Erysipelotrichia</taxon>
        <taxon>Erysipelotrichales</taxon>
        <taxon>Coprobacillaceae</taxon>
        <taxon>Thomasclavelia</taxon>
    </lineage>
</organism>
<evidence type="ECO:0000313" key="1">
    <source>
        <dbReference type="EMBL" id="EDS75151.1"/>
    </source>
</evidence>
<accession>B1C196</accession>
<sequence length="104" mass="12621">MILKWRANMESINDFKFNKRDLNFLIKLKARDFKQQNIHNISEQQIKNYLFERKWKQRDAIPMCEIIDDIMNLDFSEIFDYLSLQVIKEASRLSINDFSDLISK</sequence>
<keyword evidence="2" id="KW-1185">Reference proteome</keyword>
<gene>
    <name evidence="1" type="ORF">CLOSPI_00979</name>
</gene>
<evidence type="ECO:0008006" key="3">
    <source>
        <dbReference type="Google" id="ProtNLM"/>
    </source>
</evidence>
<dbReference type="Proteomes" id="UP000004910">
    <property type="component" value="Unassembled WGS sequence"/>
</dbReference>
<dbReference type="InterPro" id="IPR025716">
    <property type="entry name" value="Post-transcriptional_regulator"/>
</dbReference>
<reference evidence="1" key="2">
    <citation type="submission" date="2014-06" db="EMBL/GenBank/DDBJ databases">
        <title>Draft genome sequence of Clostridium spiroforme (DSM 1552).</title>
        <authorList>
            <person name="Sudarsanam P."/>
            <person name="Ley R."/>
            <person name="Guruge J."/>
            <person name="Turnbaugh P.J."/>
            <person name="Mahowald M."/>
            <person name="Liep D."/>
            <person name="Gordon J."/>
        </authorList>
    </citation>
    <scope>NUCLEOTIDE SEQUENCE</scope>
    <source>
        <strain evidence="1">DSM 1552</strain>
    </source>
</reference>
<proteinExistence type="predicted"/>
<dbReference type="EMBL" id="ABIK02000007">
    <property type="protein sequence ID" value="EDS75151.1"/>
    <property type="molecule type" value="Genomic_DNA"/>
</dbReference>
<dbReference type="HOGENOM" id="CLU_2368027_0_0_9"/>
<evidence type="ECO:0000313" key="2">
    <source>
        <dbReference type="Proteomes" id="UP000004910"/>
    </source>
</evidence>
<comment type="caution">
    <text evidence="1">The sequence shown here is derived from an EMBL/GenBank/DDBJ whole genome shotgun (WGS) entry which is preliminary data.</text>
</comment>
<reference evidence="1" key="1">
    <citation type="submission" date="2008-02" db="EMBL/GenBank/DDBJ databases">
        <authorList>
            <person name="Fulton L."/>
            <person name="Clifton S."/>
            <person name="Fulton B."/>
            <person name="Xu J."/>
            <person name="Minx P."/>
            <person name="Pepin K.H."/>
            <person name="Johnson M."/>
            <person name="Thiruvilangam P."/>
            <person name="Bhonagiri V."/>
            <person name="Nash W.E."/>
            <person name="Mardis E.R."/>
            <person name="Wilson R.K."/>
        </authorList>
    </citation>
    <scope>NUCLEOTIDE SEQUENCE [LARGE SCALE GENOMIC DNA]</scope>
    <source>
        <strain evidence="1">DSM 1552</strain>
    </source>
</reference>